<protein>
    <submittedName>
        <fullName evidence="2">Uncharacterized protein</fullName>
    </submittedName>
</protein>
<keyword evidence="1" id="KW-0472">Membrane</keyword>
<dbReference type="Proteomes" id="UP001162060">
    <property type="component" value="Unassembled WGS sequence"/>
</dbReference>
<dbReference type="AlphaFoldDB" id="A0AAV1UPX4"/>
<accession>A0AAV1UPX4</accession>
<evidence type="ECO:0000313" key="2">
    <source>
        <dbReference type="EMBL" id="CAK7935293.1"/>
    </source>
</evidence>
<sequence length="171" mass="18704">MTASSRNFDHKAHAQHRWQRFWNHDSKGYAGFSFIAGGLQLAKVITSHKKAGITFLAKRATAALPALVGYPLVIGIAGAELLVWGSSYVNAGKNEGTSRITRDAKLAPAAFAVYGTTLNVVYPIAGHFRRVRSWFRPVKWGALGLVLNHAISKVSAISQDKEPIQHKVELK</sequence>
<comment type="caution">
    <text evidence="2">The sequence shown here is derived from an EMBL/GenBank/DDBJ whole genome shotgun (WGS) entry which is preliminary data.</text>
</comment>
<organism evidence="2 3">
    <name type="scientific">Peronospora matthiolae</name>
    <dbReference type="NCBI Taxonomy" id="2874970"/>
    <lineage>
        <taxon>Eukaryota</taxon>
        <taxon>Sar</taxon>
        <taxon>Stramenopiles</taxon>
        <taxon>Oomycota</taxon>
        <taxon>Peronosporomycetes</taxon>
        <taxon>Peronosporales</taxon>
        <taxon>Peronosporaceae</taxon>
        <taxon>Peronospora</taxon>
    </lineage>
</organism>
<evidence type="ECO:0000256" key="1">
    <source>
        <dbReference type="SAM" id="Phobius"/>
    </source>
</evidence>
<feature type="transmembrane region" description="Helical" evidence="1">
    <location>
        <begin position="67"/>
        <end position="86"/>
    </location>
</feature>
<feature type="transmembrane region" description="Helical" evidence="1">
    <location>
        <begin position="106"/>
        <end position="125"/>
    </location>
</feature>
<dbReference type="EMBL" id="CAKLBY020000221">
    <property type="protein sequence ID" value="CAK7935293.1"/>
    <property type="molecule type" value="Genomic_DNA"/>
</dbReference>
<name>A0AAV1UPX4_9STRA</name>
<gene>
    <name evidence="2" type="ORF">PM001_LOCUS20443</name>
</gene>
<proteinExistence type="predicted"/>
<evidence type="ECO:0000313" key="3">
    <source>
        <dbReference type="Proteomes" id="UP001162060"/>
    </source>
</evidence>
<keyword evidence="1" id="KW-1133">Transmembrane helix</keyword>
<keyword evidence="1" id="KW-0812">Transmembrane</keyword>
<reference evidence="2" key="1">
    <citation type="submission" date="2024-01" db="EMBL/GenBank/DDBJ databases">
        <authorList>
            <person name="Webb A."/>
        </authorList>
    </citation>
    <scope>NUCLEOTIDE SEQUENCE</scope>
    <source>
        <strain evidence="2">Pm1</strain>
    </source>
</reference>